<organism evidence="3 4">
    <name type="scientific">Aliarcobacter thereius LMG 24486</name>
    <dbReference type="NCBI Taxonomy" id="1032240"/>
    <lineage>
        <taxon>Bacteria</taxon>
        <taxon>Pseudomonadati</taxon>
        <taxon>Campylobacterota</taxon>
        <taxon>Epsilonproteobacteria</taxon>
        <taxon>Campylobacterales</taxon>
        <taxon>Arcobacteraceae</taxon>
        <taxon>Aliarcobacter</taxon>
    </lineage>
</organism>
<dbReference type="EMBL" id="LLKQ01000001">
    <property type="protein sequence ID" value="OCL95216.1"/>
    <property type="molecule type" value="Genomic_DNA"/>
</dbReference>
<comment type="caution">
    <text evidence="3">The sequence shown here is derived from an EMBL/GenBank/DDBJ whole genome shotgun (WGS) entry which is preliminary data.</text>
</comment>
<protein>
    <submittedName>
        <fullName evidence="3">Site-specific tyrosine recombinase XerD</fullName>
    </submittedName>
</protein>
<sequence length="629" mass="75231">MKYLYKKDKANVYKRRIPNTNTFFYFNTKIYNVKNAQKFIIIFNRISYDFWAFLKLIDRKNMNNIFMQEILTTLNNYKEKALEEYIRLKTTSKKQTLKNLEEERHNHLQKLFPIKRQDPIMGEFILSGADKEVLETAFNSFKNLSITDYNQSKVHLKKIGKEIVSRTTPEVKELYKRVRNSTNERDLLDFLSILLKTECEILKEDYRRVENRFNTSTNNLEKKEESFTQQELKNNKSLMDLEDYFLKEYCKYSKEQLEDSKNSGSKQKKVNELFREYFTDKGEYTSNFISFNKIVEIINIIPKIPLKTGNIKGFYSYYQSYKNNPSLTNKDELRSPTTTNKDLNSLKRYIEFLALKEFISNQEEKELYILINQTKKNLEKKVIKGEINEEKNAAAFKDKMLIDIFNKSNKPYSILFKKLLDKKINENEKDILVARFYTPLLMFFTGSRLGEIVHIKTENCQIKNNNEIYLYIEANEQKGLKTSNSKRVVPLHNFLVEDLNFLEFIKKAKDEKREYLFNSKLKDEEKISKEFNRDKSFINNNLDKEDEFFNNSYSLYSFRHSYKTHMLNQEINETVINKLTGHQGEDKIVQGYFTIDHEILKNVNKFKKHEIIEDWSDFIELSNYIIKNL</sequence>
<dbReference type="InterPro" id="IPR002104">
    <property type="entry name" value="Integrase_catalytic"/>
</dbReference>
<keyword evidence="1" id="KW-0233">DNA recombination</keyword>
<dbReference type="InterPro" id="IPR013762">
    <property type="entry name" value="Integrase-like_cat_sf"/>
</dbReference>
<dbReference type="Pfam" id="PF00589">
    <property type="entry name" value="Phage_integrase"/>
    <property type="match status" value="1"/>
</dbReference>
<keyword evidence="4" id="KW-1185">Reference proteome</keyword>
<accession>A0A1C7WN73</accession>
<reference evidence="3 4" key="1">
    <citation type="submission" date="2015-10" db="EMBL/GenBank/DDBJ databases">
        <authorList>
            <person name="Rovetto F.F."/>
            <person name="Cocolin L.L."/>
            <person name="Illeghems K.K."/>
            <person name="Van Nieuwerbuegh F.F."/>
            <person name="Houf K.K."/>
        </authorList>
    </citation>
    <scope>NUCLEOTIDE SEQUENCE [LARGE SCALE GENOMIC DNA]</scope>
    <source>
        <strain evidence="3 4">LMG 24486</strain>
    </source>
</reference>
<dbReference type="PROSITE" id="PS51898">
    <property type="entry name" value="TYR_RECOMBINASE"/>
    <property type="match status" value="1"/>
</dbReference>
<feature type="domain" description="Tyr recombinase" evidence="2">
    <location>
        <begin position="410"/>
        <end position="605"/>
    </location>
</feature>
<gene>
    <name evidence="3" type="ORF">AA347_00668</name>
</gene>
<name>A0A1C7WN73_9BACT</name>
<dbReference type="InterPro" id="IPR011010">
    <property type="entry name" value="DNA_brk_join_enz"/>
</dbReference>
<dbReference type="Proteomes" id="UP000092987">
    <property type="component" value="Unassembled WGS sequence"/>
</dbReference>
<evidence type="ECO:0000313" key="4">
    <source>
        <dbReference type="Proteomes" id="UP000092987"/>
    </source>
</evidence>
<evidence type="ECO:0000313" key="3">
    <source>
        <dbReference type="EMBL" id="OCL95216.1"/>
    </source>
</evidence>
<dbReference type="SUPFAM" id="SSF56349">
    <property type="entry name" value="DNA breaking-rejoining enzymes"/>
    <property type="match status" value="1"/>
</dbReference>
<dbReference type="Gene3D" id="1.10.443.10">
    <property type="entry name" value="Intergrase catalytic core"/>
    <property type="match status" value="1"/>
</dbReference>
<evidence type="ECO:0000256" key="1">
    <source>
        <dbReference type="ARBA" id="ARBA00023172"/>
    </source>
</evidence>
<evidence type="ECO:0000259" key="2">
    <source>
        <dbReference type="PROSITE" id="PS51898"/>
    </source>
</evidence>
<proteinExistence type="predicted"/>